<name>A0ABU6PXA9_9BACL</name>
<gene>
    <name evidence="1" type="ORF">P9847_15965</name>
</gene>
<evidence type="ECO:0000313" key="1">
    <source>
        <dbReference type="EMBL" id="MED5018806.1"/>
    </source>
</evidence>
<dbReference type="EMBL" id="JARTLD010000038">
    <property type="protein sequence ID" value="MED5018806.1"/>
    <property type="molecule type" value="Genomic_DNA"/>
</dbReference>
<dbReference type="RefSeq" id="WP_328279372.1">
    <property type="nucleotide sequence ID" value="NZ_JARTLD010000038.1"/>
</dbReference>
<proteinExistence type="predicted"/>
<protein>
    <submittedName>
        <fullName evidence="1">Uncharacterized protein</fullName>
    </submittedName>
</protein>
<comment type="caution">
    <text evidence="1">The sequence shown here is derived from an EMBL/GenBank/DDBJ whole genome shotgun (WGS) entry which is preliminary data.</text>
</comment>
<evidence type="ECO:0000313" key="2">
    <source>
        <dbReference type="Proteomes" id="UP001343257"/>
    </source>
</evidence>
<sequence length="125" mass="14424">MLSNYDFVPLTKLAESLTGVLFGERSSVPSLPAVFPLNDDIYAKYMGTYEGFGCNAVVDRKDEALYFIWNDHTVVPFYPISETAFHHTWQDWSCTFECDMDGRITFLGMRKQAPNRLDCHRWIAL</sequence>
<accession>A0ABU6PXA9</accession>
<reference evidence="1 2" key="1">
    <citation type="submission" date="2023-03" db="EMBL/GenBank/DDBJ databases">
        <title>Bacillus Genome Sequencing.</title>
        <authorList>
            <person name="Dunlap C."/>
        </authorList>
    </citation>
    <scope>NUCLEOTIDE SEQUENCE [LARGE SCALE GENOMIC DNA]</scope>
    <source>
        <strain evidence="1 2">NRS-52</strain>
    </source>
</reference>
<dbReference type="Proteomes" id="UP001343257">
    <property type="component" value="Unassembled WGS sequence"/>
</dbReference>
<keyword evidence="2" id="KW-1185">Reference proteome</keyword>
<organism evidence="1 2">
    <name type="scientific">Paenibacillus chibensis</name>
    <dbReference type="NCBI Taxonomy" id="59846"/>
    <lineage>
        <taxon>Bacteria</taxon>
        <taxon>Bacillati</taxon>
        <taxon>Bacillota</taxon>
        <taxon>Bacilli</taxon>
        <taxon>Bacillales</taxon>
        <taxon>Paenibacillaceae</taxon>
        <taxon>Paenibacillus</taxon>
    </lineage>
</organism>